<proteinExistence type="predicted"/>
<dbReference type="AlphaFoldDB" id="A0A839HTQ8"/>
<accession>A0A839HTQ8</accession>
<dbReference type="Proteomes" id="UP000586093">
    <property type="component" value="Unassembled WGS sequence"/>
</dbReference>
<evidence type="ECO:0000313" key="1">
    <source>
        <dbReference type="EMBL" id="MBB1162691.1"/>
    </source>
</evidence>
<name>A0A839HTQ8_9BURK</name>
<evidence type="ECO:0000313" key="2">
    <source>
        <dbReference type="Proteomes" id="UP000586093"/>
    </source>
</evidence>
<comment type="caution">
    <text evidence="1">The sequence shown here is derived from an EMBL/GenBank/DDBJ whole genome shotgun (WGS) entry which is preliminary data.</text>
</comment>
<dbReference type="RefSeq" id="WP_182664868.1">
    <property type="nucleotide sequence ID" value="NZ_JACIVI010000004.1"/>
</dbReference>
<reference evidence="1 2" key="1">
    <citation type="submission" date="2020-08" db="EMBL/GenBank/DDBJ databases">
        <title>Aquariorum lacteus gen. nov., sp. nov., a new member of the family Comamonadaceae, isolated from freshwater aquarium.</title>
        <authorList>
            <person name="Chun S.-J."/>
        </authorList>
    </citation>
    <scope>NUCLEOTIDE SEQUENCE [LARGE SCALE GENOMIC DNA]</scope>
    <source>
        <strain evidence="1 2">SJAQ100</strain>
    </source>
</reference>
<protein>
    <recommendedName>
        <fullName evidence="3">AlpA family phage regulatory protein</fullName>
    </recommendedName>
</protein>
<gene>
    <name evidence="1" type="ORF">H4F90_11945</name>
</gene>
<sequence>MPETKPVLELGDLANLLGRSPETIRKDLHRNPAAVPPRLVIAGTRLLRWRAVDVHAWLAQRVEGARHV</sequence>
<keyword evidence="2" id="KW-1185">Reference proteome</keyword>
<evidence type="ECO:0008006" key="3">
    <source>
        <dbReference type="Google" id="ProtNLM"/>
    </source>
</evidence>
<organism evidence="1 2">
    <name type="scientific">Aquariibacter albus</name>
    <dbReference type="NCBI Taxonomy" id="2759899"/>
    <lineage>
        <taxon>Bacteria</taxon>
        <taxon>Pseudomonadati</taxon>
        <taxon>Pseudomonadota</taxon>
        <taxon>Betaproteobacteria</taxon>
        <taxon>Burkholderiales</taxon>
        <taxon>Sphaerotilaceae</taxon>
        <taxon>Aquariibacter</taxon>
    </lineage>
</organism>
<dbReference type="EMBL" id="JACIVI010000004">
    <property type="protein sequence ID" value="MBB1162691.1"/>
    <property type="molecule type" value="Genomic_DNA"/>
</dbReference>